<dbReference type="OrthoDB" id="7537227at2759"/>
<dbReference type="InterPro" id="IPR000225">
    <property type="entry name" value="Armadillo"/>
</dbReference>
<sequence length="427" mass="44849">MVSLADSQCDRVQRYQQGRSMRTVRSHLPSTPPVLPSSAAVSENLTDSLVDFKLRELASVGAGPSRSANSSAEHEELLEISRGFSDCSSFGSDISGELQRLASFSISEVPRSVVASNVEGFDESGLSTSSESLEYASVEGVEPVVRACVERLRSVSVEAKREAAARIRLLAKHRSDFRSLIGASGAISALVPLLRSTDPAAQENAATALLNLSLEEANKRRIAAAGAIKPLVYALRTGTASAKQNAACALLNISMIEENRATIGACGAIPPLVALLVGESSRGKKDALTTLYKLCSTLRNKERAVSAGAAVPLVGMIAEPDGGTAEKAMVVLGSLAAIPEGREAIVEAGGIPALVEAIEAGPARGREFAVHALVLLCADSTQNRGLLVREGAIPPLVALSQCGSARAKLKAETLLRYLREQRQDMAR</sequence>
<dbReference type="FunFam" id="1.25.10.10:FF:000308">
    <property type="entry name" value="U-box domain-containing protein 4"/>
    <property type="match status" value="1"/>
</dbReference>
<evidence type="ECO:0000313" key="4">
    <source>
        <dbReference type="EMBL" id="KAG6470714.1"/>
    </source>
</evidence>
<dbReference type="PANTHER" id="PTHR23315:SF129">
    <property type="entry name" value="ARM REPEAT SUPERFAMILY PROTEIN"/>
    <property type="match status" value="1"/>
</dbReference>
<accession>A0A8J5EUK8</accession>
<evidence type="ECO:0000313" key="5">
    <source>
        <dbReference type="Proteomes" id="UP000734854"/>
    </source>
</evidence>
<dbReference type="AlphaFoldDB" id="A0A8J5EUK8"/>
<dbReference type="InterPro" id="IPR058678">
    <property type="entry name" value="ARM_PUB"/>
</dbReference>
<dbReference type="PANTHER" id="PTHR23315">
    <property type="entry name" value="U BOX DOMAIN-CONTAINING"/>
    <property type="match status" value="1"/>
</dbReference>
<keyword evidence="5" id="KW-1185">Reference proteome</keyword>
<dbReference type="Proteomes" id="UP000734854">
    <property type="component" value="Unassembled WGS sequence"/>
</dbReference>
<evidence type="ECO:0000259" key="3">
    <source>
        <dbReference type="Pfam" id="PF25598"/>
    </source>
</evidence>
<gene>
    <name evidence="4" type="ORF">ZIOFF_071791</name>
</gene>
<dbReference type="Pfam" id="PF25598">
    <property type="entry name" value="ARM_PUB"/>
    <property type="match status" value="1"/>
</dbReference>
<comment type="caution">
    <text evidence="4">The sequence shown here is derived from an EMBL/GenBank/DDBJ whole genome shotgun (WGS) entry which is preliminary data.</text>
</comment>
<evidence type="ECO:0000256" key="1">
    <source>
        <dbReference type="PROSITE-ProRule" id="PRU00259"/>
    </source>
</evidence>
<feature type="region of interest" description="Disordered" evidence="2">
    <location>
        <begin position="16"/>
        <end position="35"/>
    </location>
</feature>
<proteinExistence type="predicted"/>
<dbReference type="SMART" id="SM00185">
    <property type="entry name" value="ARM"/>
    <property type="match status" value="5"/>
</dbReference>
<feature type="domain" description="U-box" evidence="3">
    <location>
        <begin position="145"/>
        <end position="422"/>
    </location>
</feature>
<organism evidence="4 5">
    <name type="scientific">Zingiber officinale</name>
    <name type="common">Ginger</name>
    <name type="synonym">Amomum zingiber</name>
    <dbReference type="NCBI Taxonomy" id="94328"/>
    <lineage>
        <taxon>Eukaryota</taxon>
        <taxon>Viridiplantae</taxon>
        <taxon>Streptophyta</taxon>
        <taxon>Embryophyta</taxon>
        <taxon>Tracheophyta</taxon>
        <taxon>Spermatophyta</taxon>
        <taxon>Magnoliopsida</taxon>
        <taxon>Liliopsida</taxon>
        <taxon>Zingiberales</taxon>
        <taxon>Zingiberaceae</taxon>
        <taxon>Zingiber</taxon>
    </lineage>
</organism>
<evidence type="ECO:0000256" key="2">
    <source>
        <dbReference type="SAM" id="MobiDB-lite"/>
    </source>
</evidence>
<dbReference type="PROSITE" id="PS50176">
    <property type="entry name" value="ARM_REPEAT"/>
    <property type="match status" value="1"/>
</dbReference>
<name>A0A8J5EUK8_ZINOF</name>
<feature type="repeat" description="ARM" evidence="1">
    <location>
        <begin position="185"/>
        <end position="227"/>
    </location>
</feature>
<dbReference type="FunFam" id="1.25.10.10:FF:000322">
    <property type="entry name" value="U-box domain-containing protein 4"/>
    <property type="match status" value="1"/>
</dbReference>
<reference evidence="4 5" key="1">
    <citation type="submission" date="2020-08" db="EMBL/GenBank/DDBJ databases">
        <title>Plant Genome Project.</title>
        <authorList>
            <person name="Zhang R.-G."/>
        </authorList>
    </citation>
    <scope>NUCLEOTIDE SEQUENCE [LARGE SCALE GENOMIC DNA]</scope>
    <source>
        <tissue evidence="4">Rhizome</tissue>
    </source>
</reference>
<dbReference type="EMBL" id="JACMSC010000021">
    <property type="protein sequence ID" value="KAG6470714.1"/>
    <property type="molecule type" value="Genomic_DNA"/>
</dbReference>
<protein>
    <recommendedName>
        <fullName evidence="3">U-box domain-containing protein</fullName>
    </recommendedName>
</protein>